<gene>
    <name evidence="1" type="ORF">FNT36_06460</name>
</gene>
<comment type="caution">
    <text evidence="1">The sequence shown here is derived from an EMBL/GenBank/DDBJ whole genome shotgun (WGS) entry which is preliminary data.</text>
</comment>
<dbReference type="Proteomes" id="UP000317624">
    <property type="component" value="Unassembled WGS sequence"/>
</dbReference>
<name>A0A558C4M1_9BACT</name>
<proteinExistence type="predicted"/>
<protein>
    <submittedName>
        <fullName evidence="1">Uncharacterized protein</fullName>
    </submittedName>
</protein>
<evidence type="ECO:0000313" key="1">
    <source>
        <dbReference type="EMBL" id="TVT43724.1"/>
    </source>
</evidence>
<dbReference type="RefSeq" id="WP_144845509.1">
    <property type="nucleotide sequence ID" value="NZ_VMRJ01000001.1"/>
</dbReference>
<dbReference type="OrthoDB" id="1849937at2"/>
<dbReference type="EMBL" id="VMRJ01000001">
    <property type="protein sequence ID" value="TVT43724.1"/>
    <property type="molecule type" value="Genomic_DNA"/>
</dbReference>
<sequence length="184" mass="20437">MDSYFILWPNDWCKSLAQANDYGPLQVIYGGSHTSVPSLGKIKSGDIIYPVSIKNGQLFVIGSMQVERIIDATIYLTKQAINRIDNDLWDTTAPRLIKERPDLGHRIPRSCVDTAATGSGTGLRFDFQVPTEAIDELRFGPKAEQEKGLSRDKAGRLSHVSLQGHFRRLSTDSAALIAELMQTF</sequence>
<organism evidence="1 2">
    <name type="scientific">Hymenobacter setariae</name>
    <dbReference type="NCBI Taxonomy" id="2594794"/>
    <lineage>
        <taxon>Bacteria</taxon>
        <taxon>Pseudomonadati</taxon>
        <taxon>Bacteroidota</taxon>
        <taxon>Cytophagia</taxon>
        <taxon>Cytophagales</taxon>
        <taxon>Hymenobacteraceae</taxon>
        <taxon>Hymenobacter</taxon>
    </lineage>
</organism>
<evidence type="ECO:0000313" key="2">
    <source>
        <dbReference type="Proteomes" id="UP000317624"/>
    </source>
</evidence>
<accession>A0A558C4M1</accession>
<keyword evidence="2" id="KW-1185">Reference proteome</keyword>
<reference evidence="1 2" key="1">
    <citation type="submission" date="2019-07" db="EMBL/GenBank/DDBJ databases">
        <title>Hymenobacter sp. straun FUR1 Genome sequencing and assembly.</title>
        <authorList>
            <person name="Chhetri G."/>
        </authorList>
    </citation>
    <scope>NUCLEOTIDE SEQUENCE [LARGE SCALE GENOMIC DNA]</scope>
    <source>
        <strain evidence="1 2">Fur1</strain>
    </source>
</reference>
<dbReference type="AlphaFoldDB" id="A0A558C4M1"/>